<dbReference type="EC" id="3.2.1.21" evidence="3"/>
<dbReference type="PANTHER" id="PTHR30620">
    <property type="entry name" value="PERIPLASMIC BETA-GLUCOSIDASE-RELATED"/>
    <property type="match status" value="1"/>
</dbReference>
<dbReference type="PRINTS" id="PR00133">
    <property type="entry name" value="GLHYDRLASE3"/>
</dbReference>
<dbReference type="InterPro" id="IPR026891">
    <property type="entry name" value="Fn3-like"/>
</dbReference>
<keyword evidence="5 8" id="KW-0378">Hydrolase</keyword>
<evidence type="ECO:0000256" key="5">
    <source>
        <dbReference type="ARBA" id="ARBA00022801"/>
    </source>
</evidence>
<evidence type="ECO:0000313" key="9">
    <source>
        <dbReference type="Proteomes" id="UP001595976"/>
    </source>
</evidence>
<reference evidence="9" key="1">
    <citation type="journal article" date="2019" name="Int. J. Syst. Evol. Microbiol.">
        <title>The Global Catalogue of Microorganisms (GCM) 10K type strain sequencing project: providing services to taxonomists for standard genome sequencing and annotation.</title>
        <authorList>
            <consortium name="The Broad Institute Genomics Platform"/>
            <consortium name="The Broad Institute Genome Sequencing Center for Infectious Disease"/>
            <person name="Wu L."/>
            <person name="Ma J."/>
        </authorList>
    </citation>
    <scope>NUCLEOTIDE SEQUENCE [LARGE SCALE GENOMIC DNA]</scope>
    <source>
        <strain evidence="9">CGMCC 1.15643</strain>
    </source>
</reference>
<dbReference type="SUPFAM" id="SSF52279">
    <property type="entry name" value="Beta-D-glucan exohydrolase, C-terminal domain"/>
    <property type="match status" value="1"/>
</dbReference>
<evidence type="ECO:0000256" key="6">
    <source>
        <dbReference type="ARBA" id="ARBA00023295"/>
    </source>
</evidence>
<gene>
    <name evidence="8" type="ORF">ACFPK2_14135</name>
</gene>
<dbReference type="PANTHER" id="PTHR30620:SF16">
    <property type="entry name" value="LYSOSOMAL BETA GLUCOSIDASE"/>
    <property type="match status" value="1"/>
</dbReference>
<dbReference type="Proteomes" id="UP001595976">
    <property type="component" value="Unassembled WGS sequence"/>
</dbReference>
<dbReference type="InterPro" id="IPR036962">
    <property type="entry name" value="Glyco_hydro_3_N_sf"/>
</dbReference>
<evidence type="ECO:0000259" key="7">
    <source>
        <dbReference type="SMART" id="SM01217"/>
    </source>
</evidence>
<accession>A0ABW0F3Z7</accession>
<dbReference type="SMART" id="SM01217">
    <property type="entry name" value="Fn3_like"/>
    <property type="match status" value="1"/>
</dbReference>
<dbReference type="InterPro" id="IPR001764">
    <property type="entry name" value="Glyco_hydro_3_N"/>
</dbReference>
<dbReference type="SUPFAM" id="SSF51445">
    <property type="entry name" value="(Trans)glycosidases"/>
    <property type="match status" value="1"/>
</dbReference>
<dbReference type="EMBL" id="JBHSLI010000005">
    <property type="protein sequence ID" value="MFC5294129.1"/>
    <property type="molecule type" value="Genomic_DNA"/>
</dbReference>
<dbReference type="InterPro" id="IPR017853">
    <property type="entry name" value="GH"/>
</dbReference>
<comment type="catalytic activity">
    <reaction evidence="1">
        <text>Hydrolysis of terminal, non-reducing beta-D-glucosyl residues with release of beta-D-glucose.</text>
        <dbReference type="EC" id="3.2.1.21"/>
    </reaction>
</comment>
<evidence type="ECO:0000313" key="8">
    <source>
        <dbReference type="EMBL" id="MFC5294129.1"/>
    </source>
</evidence>
<feature type="domain" description="Fibronectin type III-like" evidence="7">
    <location>
        <begin position="635"/>
        <end position="704"/>
    </location>
</feature>
<dbReference type="Gene3D" id="3.20.20.300">
    <property type="entry name" value="Glycoside hydrolase, family 3, N-terminal domain"/>
    <property type="match status" value="1"/>
</dbReference>
<dbReference type="InterPro" id="IPR002772">
    <property type="entry name" value="Glyco_hydro_3_C"/>
</dbReference>
<evidence type="ECO:0000256" key="4">
    <source>
        <dbReference type="ARBA" id="ARBA00022729"/>
    </source>
</evidence>
<evidence type="ECO:0000256" key="1">
    <source>
        <dbReference type="ARBA" id="ARBA00000448"/>
    </source>
</evidence>
<keyword evidence="6" id="KW-0326">Glycosidase</keyword>
<keyword evidence="4" id="KW-0732">Signal</keyword>
<comment type="similarity">
    <text evidence="2">Belongs to the glycosyl hydrolase 3 family.</text>
</comment>
<evidence type="ECO:0000256" key="2">
    <source>
        <dbReference type="ARBA" id="ARBA00005336"/>
    </source>
</evidence>
<sequence>MKALLDSRGIEKLIGAMTLKEKLGQLTMLSGELVQTGPASAPVTSAAIQNGEVGSLLNLVGPDRIRDAQRHAVEGSRLGIPLFFSLDVLHGLRTMFPIPFGESAALDPALWEATARVAAEECAVEGIDLTFAPMIDIARDPRWGRTLEGPGEDPLVGQRLARAKVRGYQTASLASATAIAATAKHFAGYGAVQAGREYASVDMSERLLHEVYLPPFKAAVEAGVACIMPAFIDLNGTPMSINRRLLRGLVRERWGFDGVMVSDWSSVAELLVHGVAADPAEAAALALNAGVDIDMMGKGAYYDGLPEALDRGLVEMATIDQAVRRVLLLKLRLGLFDDPYRRCGSPEAVAAVKAQPARRALAREAARKSMVLLTHAEGTLPLRKSLTSLSIVGPFGQIVGGNSEPDAAARIAELVDRFKSAFPGATISAATGSAVEQASERGLAAALRDARQSEVIVLSVGERVDMAGEASSRACPGLPQAQQDLARAMLETGKPVVVLLFSGRPLILPDWLAERARAILAVWHPGSEGAGAIVDVLSGAYNPSGRLTMSWPADVGQIPIFFAERPTGRPRLEEEHFSSKYLDVPNEPRFPFGHGLSYGSFVMTNPRATKWTIGAEETTEILVDVSNTGPMAGEHTVFLFIRDLVSSITRPALELKDFAKVALAPGEMKTMRFTLSPDQLSFLGPDLEPVLEPGAFEILVGPSADPARLQTLELRVRPASIRTARAPR</sequence>
<name>A0ABW0F3Z7_9HYPH</name>
<proteinExistence type="inferred from homology"/>
<dbReference type="RefSeq" id="WP_158448123.1">
    <property type="nucleotide sequence ID" value="NZ_JAOAOS010000005.1"/>
</dbReference>
<evidence type="ECO:0000256" key="3">
    <source>
        <dbReference type="ARBA" id="ARBA00012744"/>
    </source>
</evidence>
<protein>
    <recommendedName>
        <fullName evidence="3">beta-glucosidase</fullName>
        <ecNumber evidence="3">3.2.1.21</ecNumber>
    </recommendedName>
</protein>
<comment type="caution">
    <text evidence="8">The sequence shown here is derived from an EMBL/GenBank/DDBJ whole genome shotgun (WGS) entry which is preliminary data.</text>
</comment>
<organism evidence="8 9">
    <name type="scientific">Bosea minatitlanensis</name>
    <dbReference type="NCBI Taxonomy" id="128782"/>
    <lineage>
        <taxon>Bacteria</taxon>
        <taxon>Pseudomonadati</taxon>
        <taxon>Pseudomonadota</taxon>
        <taxon>Alphaproteobacteria</taxon>
        <taxon>Hyphomicrobiales</taxon>
        <taxon>Boseaceae</taxon>
        <taxon>Bosea</taxon>
    </lineage>
</organism>
<dbReference type="GO" id="GO:0016787">
    <property type="term" value="F:hydrolase activity"/>
    <property type="evidence" value="ECO:0007669"/>
    <property type="project" value="UniProtKB-KW"/>
</dbReference>
<dbReference type="Pfam" id="PF00933">
    <property type="entry name" value="Glyco_hydro_3"/>
    <property type="match status" value="1"/>
</dbReference>
<dbReference type="Gene3D" id="3.40.50.1700">
    <property type="entry name" value="Glycoside hydrolase family 3 C-terminal domain"/>
    <property type="match status" value="1"/>
</dbReference>
<dbReference type="Pfam" id="PF14310">
    <property type="entry name" value="Fn3-like"/>
    <property type="match status" value="1"/>
</dbReference>
<dbReference type="InterPro" id="IPR013783">
    <property type="entry name" value="Ig-like_fold"/>
</dbReference>
<dbReference type="Gene3D" id="2.60.40.10">
    <property type="entry name" value="Immunoglobulins"/>
    <property type="match status" value="1"/>
</dbReference>
<dbReference type="Pfam" id="PF01915">
    <property type="entry name" value="Glyco_hydro_3_C"/>
    <property type="match status" value="1"/>
</dbReference>
<keyword evidence="9" id="KW-1185">Reference proteome</keyword>
<dbReference type="InterPro" id="IPR036881">
    <property type="entry name" value="Glyco_hydro_3_C_sf"/>
</dbReference>
<dbReference type="InterPro" id="IPR051915">
    <property type="entry name" value="Cellulose_Degrad_GH3"/>
</dbReference>